<keyword evidence="6" id="KW-1185">Reference proteome</keyword>
<gene>
    <name evidence="5" type="ORF">HDF14_005162</name>
</gene>
<dbReference type="Pfam" id="PF01638">
    <property type="entry name" value="HxlR"/>
    <property type="match status" value="1"/>
</dbReference>
<name>A0A9X0QJQ8_9BACT</name>
<keyword evidence="3" id="KW-0804">Transcription</keyword>
<evidence type="ECO:0000256" key="2">
    <source>
        <dbReference type="ARBA" id="ARBA00023125"/>
    </source>
</evidence>
<dbReference type="AlphaFoldDB" id="A0A9X0QJQ8"/>
<dbReference type="PANTHER" id="PTHR33204">
    <property type="entry name" value="TRANSCRIPTIONAL REGULATOR, MARR FAMILY"/>
    <property type="match status" value="1"/>
</dbReference>
<dbReference type="InterPro" id="IPR036388">
    <property type="entry name" value="WH-like_DNA-bd_sf"/>
</dbReference>
<keyword evidence="1" id="KW-0805">Transcription regulation</keyword>
<reference evidence="5 6" key="1">
    <citation type="submission" date="2020-08" db="EMBL/GenBank/DDBJ databases">
        <title>Genomic Encyclopedia of Type Strains, Phase IV (KMG-V): Genome sequencing to study the core and pangenomes of soil and plant-associated prokaryotes.</title>
        <authorList>
            <person name="Whitman W."/>
        </authorList>
    </citation>
    <scope>NUCLEOTIDE SEQUENCE [LARGE SCALE GENOMIC DNA]</scope>
    <source>
        <strain evidence="5 6">X5P2</strain>
    </source>
</reference>
<evidence type="ECO:0000259" key="4">
    <source>
        <dbReference type="PROSITE" id="PS51118"/>
    </source>
</evidence>
<organism evidence="5 6">
    <name type="scientific">Tunturiibacter gelidiferens</name>
    <dbReference type="NCBI Taxonomy" id="3069689"/>
    <lineage>
        <taxon>Bacteria</taxon>
        <taxon>Pseudomonadati</taxon>
        <taxon>Acidobacteriota</taxon>
        <taxon>Terriglobia</taxon>
        <taxon>Terriglobales</taxon>
        <taxon>Acidobacteriaceae</taxon>
        <taxon>Tunturiibacter</taxon>
    </lineage>
</organism>
<dbReference type="EMBL" id="JACHEB010000015">
    <property type="protein sequence ID" value="MBB5331515.1"/>
    <property type="molecule type" value="Genomic_DNA"/>
</dbReference>
<evidence type="ECO:0000256" key="3">
    <source>
        <dbReference type="ARBA" id="ARBA00023163"/>
    </source>
</evidence>
<dbReference type="SUPFAM" id="SSF46785">
    <property type="entry name" value="Winged helix' DNA-binding domain"/>
    <property type="match status" value="1"/>
</dbReference>
<feature type="domain" description="HTH hxlR-type" evidence="4">
    <location>
        <begin position="1"/>
        <end position="57"/>
    </location>
</feature>
<keyword evidence="2 5" id="KW-0238">DNA-binding</keyword>
<accession>A0A9X0QJQ8</accession>
<dbReference type="PANTHER" id="PTHR33204:SF39">
    <property type="entry name" value="TRANSCRIPTIONAL REGULATORY PROTEIN"/>
    <property type="match status" value="1"/>
</dbReference>
<evidence type="ECO:0000313" key="5">
    <source>
        <dbReference type="EMBL" id="MBB5331515.1"/>
    </source>
</evidence>
<dbReference type="InterPro" id="IPR002577">
    <property type="entry name" value="HTH_HxlR"/>
</dbReference>
<dbReference type="InterPro" id="IPR036390">
    <property type="entry name" value="WH_DNA-bd_sf"/>
</dbReference>
<evidence type="ECO:0000313" key="6">
    <source>
        <dbReference type="Proteomes" id="UP000535182"/>
    </source>
</evidence>
<protein>
    <submittedName>
        <fullName evidence="5">DNA-binding HxlR family transcriptional regulator</fullName>
    </submittedName>
</protein>
<dbReference type="Gene3D" id="1.10.10.10">
    <property type="entry name" value="Winged helix-like DNA-binding domain superfamily/Winged helix DNA-binding domain"/>
    <property type="match status" value="1"/>
</dbReference>
<proteinExistence type="predicted"/>
<comment type="caution">
    <text evidence="5">The sequence shown here is derived from an EMBL/GenBank/DDBJ whole genome shotgun (WGS) entry which is preliminary data.</text>
</comment>
<dbReference type="GO" id="GO:0003677">
    <property type="term" value="F:DNA binding"/>
    <property type="evidence" value="ECO:0007669"/>
    <property type="project" value="UniProtKB-KW"/>
</dbReference>
<evidence type="ECO:0000256" key="1">
    <source>
        <dbReference type="ARBA" id="ARBA00023015"/>
    </source>
</evidence>
<dbReference type="Proteomes" id="UP000535182">
    <property type="component" value="Unassembled WGS sequence"/>
</dbReference>
<dbReference type="PROSITE" id="PS51118">
    <property type="entry name" value="HTH_HXLR"/>
    <property type="match status" value="1"/>
</dbReference>
<sequence length="65" mass="7228">MLTQTLRKLEKRGLLNRLIHPVVPPHVDYSLTPAGNKFAEAVALLCEWAVQNKALLKQVAARGTH</sequence>